<accession>A0A4V6KL52</accession>
<organism evidence="2">
    <name type="scientific">Serratia fonticola</name>
    <dbReference type="NCBI Taxonomy" id="47917"/>
    <lineage>
        <taxon>Bacteria</taxon>
        <taxon>Pseudomonadati</taxon>
        <taxon>Pseudomonadota</taxon>
        <taxon>Gammaproteobacteria</taxon>
        <taxon>Enterobacterales</taxon>
        <taxon>Yersiniaceae</taxon>
        <taxon>Serratia</taxon>
    </lineage>
</organism>
<feature type="chain" id="PRO_5020476051" evidence="1">
    <location>
        <begin position="23"/>
        <end position="56"/>
    </location>
</feature>
<reference evidence="2" key="1">
    <citation type="submission" date="2019-05" db="EMBL/GenBank/DDBJ databases">
        <authorList>
            <consortium name="Pathogen Informatics"/>
        </authorList>
    </citation>
    <scope>NUCLEOTIDE SEQUENCE [LARGE SCALE GENOMIC DNA]</scope>
    <source>
        <strain evidence="2">NCTC12965</strain>
    </source>
</reference>
<proteinExistence type="predicted"/>
<evidence type="ECO:0000313" key="2">
    <source>
        <dbReference type="EMBL" id="VTR21778.1"/>
    </source>
</evidence>
<feature type="signal peptide" evidence="1">
    <location>
        <begin position="1"/>
        <end position="22"/>
    </location>
</feature>
<gene>
    <name evidence="2" type="ORF">NCTC12965_01359</name>
</gene>
<dbReference type="AlphaFoldDB" id="A0A4V6KL52"/>
<name>A0A4V6KL52_SERFO</name>
<evidence type="ECO:0000256" key="1">
    <source>
        <dbReference type="SAM" id="SignalP"/>
    </source>
</evidence>
<dbReference type="EMBL" id="CABEEZ010000026">
    <property type="protein sequence ID" value="VTR21778.1"/>
    <property type="molecule type" value="Genomic_DNA"/>
</dbReference>
<protein>
    <submittedName>
        <fullName evidence="2">Phosphonate ABC transporter, periplasmic phosphonate binding protein</fullName>
    </submittedName>
</protein>
<sequence>MKKVFTLTTMMAGVMMVFTAGAADAPKELNLGILGGQNATQQIGDNQCVKDFSIKS</sequence>
<keyword evidence="1" id="KW-0732">Signal</keyword>